<organism evidence="2 3">
    <name type="scientific">Agrobacterium rubi</name>
    <dbReference type="NCBI Taxonomy" id="28099"/>
    <lineage>
        <taxon>Bacteria</taxon>
        <taxon>Pseudomonadati</taxon>
        <taxon>Pseudomonadota</taxon>
        <taxon>Alphaproteobacteria</taxon>
        <taxon>Hyphomicrobiales</taxon>
        <taxon>Rhizobiaceae</taxon>
        <taxon>Rhizobium/Agrobacterium group</taxon>
        <taxon>Agrobacterium</taxon>
    </lineage>
</organism>
<dbReference type="EMBL" id="CP049207">
    <property type="protein sequence ID" value="QTG02482.1"/>
    <property type="molecule type" value="Genomic_DNA"/>
</dbReference>
<name>A0AAE7RB77_9HYPH</name>
<evidence type="ECO:0000313" key="4">
    <source>
        <dbReference type="Proteomes" id="UP000822331"/>
    </source>
</evidence>
<accession>A0AAE7RB77</accession>
<keyword evidence="4" id="KW-1185">Reference proteome</keyword>
<evidence type="ECO:0000313" key="1">
    <source>
        <dbReference type="EMBL" id="NTF37469.1"/>
    </source>
</evidence>
<dbReference type="EMBL" id="JAAMCP010000006">
    <property type="protein sequence ID" value="NTF37469.1"/>
    <property type="molecule type" value="Genomic_DNA"/>
</dbReference>
<dbReference type="Pfam" id="PF08811">
    <property type="entry name" value="DUF1800"/>
    <property type="match status" value="1"/>
</dbReference>
<evidence type="ECO:0000313" key="2">
    <source>
        <dbReference type="EMBL" id="QTG02482.1"/>
    </source>
</evidence>
<proteinExistence type="predicted"/>
<dbReference type="KEGG" id="arui:G6M88_18975"/>
<protein>
    <submittedName>
        <fullName evidence="2">DUF1800 domain-containing protein</fullName>
    </submittedName>
</protein>
<dbReference type="RefSeq" id="WP_158006422.1">
    <property type="nucleotide sequence ID" value="NZ_JAAMCN010000009.1"/>
</dbReference>
<dbReference type="Proteomes" id="UP000822331">
    <property type="component" value="Unassembled WGS sequence"/>
</dbReference>
<reference evidence="1 4" key="1">
    <citation type="journal article" date="2020" name="Science">
        <title>Unexpected conservation and global transmission of agrobacterial virulence plasmids.</title>
        <authorList>
            <person name="Weisberg A.J."/>
            <person name="Davis E.W. 2nd"/>
            <person name="Tabima J."/>
            <person name="Belcher M.S."/>
            <person name="Miller M."/>
            <person name="Kuo C.H."/>
            <person name="Loper J.E."/>
            <person name="Grunwald N.J."/>
            <person name="Putnam M.L."/>
            <person name="Chang J.H."/>
        </authorList>
    </citation>
    <scope>NUCLEOTIDE SEQUENCE [LARGE SCALE GENOMIC DNA]</scope>
    <source>
        <strain evidence="1 4">A19/93</strain>
    </source>
</reference>
<gene>
    <name evidence="1" type="ORF">G6L72_12210</name>
    <name evidence="2" type="ORF">G6M88_18975</name>
</gene>
<dbReference type="Proteomes" id="UP000663912">
    <property type="component" value="Chromosome 2"/>
</dbReference>
<sequence>MTATQVDALSLSETRHLLDRTGFGSSPQETSRFLALTREEAVDHLLGSLGQPAVLPPPPFVLQPRPNYWAGDWEGREITLYRVHEIDQLQVWWVQEMITTPNPMAERLALFWHNHLVSRFDPGQVSAPFYDQIALFRRYGSQSFRTLLRGILRDPMMLTSLDNVHNTKARPNENLARELLELFTLGIGNYSEADIKEVSRVLAGHGVDFENWTYQRNLTNTDTGEKHILGRVIPPGDDDGVDALVEIILSRPETARLIAAKFYTEFVSLVPNPREIERLADVLRRHDYEIEPFLKQLLLSDDFWDEDNRASLIKSPIDLIVGFSRTFGFTLPDQKILVDYMTVLGQRPFMAPSVAGWRGGTDWLTTKSIVDRERILKRLWDAYRGSASMPESNPGDLLVRFGSEHRNTPAHFVVEVNGVQVGAITATLGADTYKKKSSNEPGNLKPMWETAIIPKASLPATVEKVTVRLSAKDPDTHLFVNWISMDGDRYSPNDARWVGFKETDCPDTVPLGTYYCDVGLEFDIKPVDPFQATLDDLRAPHNSNVEYGTSRLSFTPDGAATMPKASNFGESVARHLLTSKPSDEMQARENDRLLEAYLLAAPPSSGTALPEIRLIPLFARPCR</sequence>
<dbReference type="AlphaFoldDB" id="A0AAE7RB77"/>
<reference evidence="2" key="2">
    <citation type="submission" date="2020-02" db="EMBL/GenBank/DDBJ databases">
        <title>Unexpected conservation and global transmission of agrobacterial virulence plasmids.</title>
        <authorList>
            <person name="Weisberg A.J."/>
            <person name="Davis E.W. II"/>
            <person name="Tabima J.R."/>
            <person name="Belcher M.S."/>
            <person name="Miller M."/>
            <person name="Kuo C.-H."/>
            <person name="Loper J.E."/>
            <person name="Grunwald N.J."/>
            <person name="Putnam M.L."/>
            <person name="Chang J.H."/>
        </authorList>
    </citation>
    <scope>NUCLEOTIDE SEQUENCE</scope>
    <source>
        <strain evidence="2">W2/73</strain>
    </source>
</reference>
<evidence type="ECO:0000313" key="3">
    <source>
        <dbReference type="Proteomes" id="UP000663912"/>
    </source>
</evidence>
<dbReference type="InterPro" id="IPR014917">
    <property type="entry name" value="DUF1800"/>
</dbReference>